<evidence type="ECO:0000256" key="6">
    <source>
        <dbReference type="ARBA" id="ARBA00022454"/>
    </source>
</evidence>
<sequence length="2786" mass="319777">MNRTSSDINNILNSLSSTKVKERTAAIDELVSILKQRPQDIPTPLLASTSHTLIELLDLEHRKYCRYVSDVNESNASKISLSETKITNISYVVRLFIEKTCQRFKVKTMNQLLTILPELMINDEGSFEIIKPIAFQLSMATYALIQSDLFQLKFTSHRWSSLIEKTCSYIEKYISVSLTDRTILSLFSILDILLSLDCMALQTDCMDIYRALLSYLEACTKENGNTRLIFLCINKLIVKTHCIKIHEVLDLINATWRYIISIGNISNDAINTEMSFFDIISSELACNKLPTMLGQKPLDIESSLLRFEDYLNHRISNFASKSFTLDSLMFDESFIEQDKERISWFETHDFQLKDSAQHLPWLRLHGITKLLASYFELKKPYQSVNLFKRRKCEDNTVYILKNSDDIFSFIERCLDNTQPINLQIFGLQICAMYGASFSITANQIERLLTVILSKFAVTELIGFSALSLIPLVSQKDFTLSEADLNTILKVGLPLLKNPESSIVICVLLARLIHYNDLKISDTKTINLIYDIYELSTINGPKYMCNESFFFGRCLQKYGKHYHSRSGKSSASKVLKWVYANWDQIKDIDIITQNEFSIFMAWFCCRDTKGVKGDNKWRKYGWMSCSWQENYYFWNLFQEQRQFLLQDSENFKCVRLSKTQAQEGCTYENIEVSEILYRILDLIENNDNLTSLQRFNWLHVTLGIVSYLSGDSNFTEFIMAFKSTVALSVSSIKFIETKSYTRFFEAILSVNNPNVAHLLYEELDIIAIVTEFKKSKLASAYNLLPESISSEFDGFEKSQKLKDEDIRLYAYTIPYNQADIKLAADALISTQKLTNQTKCLDIIYNFMADLPPYMLIQCLPSINGLLTRLSPGLSIGTECFESLTHLIGERLLGGRYNTYNGSMEMLCDYLDALRLQWLGDNKSPLNADCNDILDWIISRFEENSFPGGFPTGRLSILLLNILKFNSSTHSSIKGGKQKIFATFTACLQRLGPAINITQLPAITSYMELVGYKNLSIILSELTNVYETPQQSIEMSAIYSLAMSKIGTVSYTTLIYTLEDLLSYSKFSHTRCYISGALQIITKAMGLKDVQALFERCKFDLFLFWCNKSGAEMASEIDWDIELFGFHDLIPFIGRYSCELSAIYFSQGLNIPVLLTKLVEITKSNESQLLTQSIHLSIPLSFAPNGVKAVIFDVIDNLLGRSVNKIMKQYELIIFRWILKFIDLGSSADMESLLRKTFPKSSLLYTLFPKNATSYRYQYPLHIELTTGTKLLKHRFRDFSRQHLRVLLFWILADLESSKNYIGKLHYIRELKYIFVIYENCLPTDSALLVIMKHISPYLIESGLHDETASIIETLLLFATKIDIHIYDVFPTLFSSLFMYVNQSHGDIHASLLITLESLVKNSSTFGRIWKYCMDVLQGLTLSNEVYQHVEILDQSEVDEQVLILLSLLFGFATPLNHFPEDYTVTESCIQNLLTKQIPEKYMSTNFKLWMSLCLELSYIRGYAPFKSIVLKKDIYSPAFFQEKNPLSLVYEQFFRLFSELTEKGSCKMLFLSEYILSFLVSSHSELSTTGSAISVDLYEKYKDRGLPVSIDSFRSVYRLENRGSGFDDYLTEHLISKTDNYETWLLKLSMALLNNITFTQPFLIIFQPLFKENIKFSENLLPYLVYLPMRDGQKDIREWATEILSKSAQILDTEDGEKKVKVVFNILRLIRCASRLSIDYFTHLYNSLDLHMLCDVALKADLTSFSYMLYEELYANSPKKDILILRNIYEKIDDLNLLSGLPVPDCLSASIDYINSTEPRTWKNFLFNSARIDSNYKKISAADRNAIMNSSGSNGIYFVANGLTEKNSDETSNEEYKWSLQLGAWDLPFPEQVNTKEKGLYYCLKKLVHEPTASNKSLEHSLLTVIEWRNHFRTQMEWYETVAEVSLFKKFVKLVTLPSELLYFFKTLHSIDDRKLTSTDFEDYKTNLNARYLLPTLISTCKENNIIPPGQMEVISAIHLSNFVEQALTYNASQDALRNSFLLNNIAEEMKNQGEKADLNAKIAIETLNSYISAKAMWSSNEVNAPIKIMQNLLQPGETTNDAEAGAVGLLSLITISKDQIISHLVTWSSQMRLETPSTIYKRYIDRWAVSLKENSARADIFMALANFLNEQVKRSQDSGEIPEKTRIYNSGISHLQMLDKIYKNASLSDKERKDARRHYFKINVQVLRDKELMMNAVNERITFLWMALHFYINTLAFSDKHDDTAMDKFCALWFGNDEENEINIRLQKEIGAIPSWKFLPWINQISSKLSTNQTPFQNVLQLTMKRLLYKLPYDTLYSVISIKLYDKNSQEQSIVSRITAVETILNDLKAYESGKYYRKFVMPIEEFCVKSVELANYKTTQNSRTLHLSNLKIGDYWCNILRDTMLPLPTGNFPITCSKDGRKARPYITAIDETVHSTTTGLSLPKIIKFTVSDGTVHKVLMKGSNDDLRQDSIMEQVFQQVNKILRQNKGLRKMELGIRTYKVIPLGPRAGIIEFVPNSISLHEVLSNLHKDDPIRFEQARKEMKAVQNKSNDERIKVYLKLTEKIKPQLRNFFFNSFLEPSAWFRSKQRYSKGAAASSIVGHILGLGDRHLNNILLDRSTGEPIHIDLGISFDQGRLLPIPELVPFRLTRDMVDGLGVTGVDGLFRRSCEKVYSVLRKDSEKVMCVLNILKWDPLYSWVMSPVRKHINLLEQESAHYGADKPTTSGVVSLHDGENGESTRALKGVEDKLTRSGLSVEATVQELIQQATDPAHLAVIYMGWSPFY</sequence>
<evidence type="ECO:0000259" key="19">
    <source>
        <dbReference type="PROSITE" id="PS50290"/>
    </source>
</evidence>
<dbReference type="GO" id="GO:0000723">
    <property type="term" value="P:telomere maintenance"/>
    <property type="evidence" value="ECO:0007669"/>
    <property type="project" value="EnsemblFungi"/>
</dbReference>
<dbReference type="SMART" id="SM01343">
    <property type="entry name" value="FATC"/>
    <property type="match status" value="1"/>
</dbReference>
<evidence type="ECO:0000259" key="21">
    <source>
        <dbReference type="PROSITE" id="PS51190"/>
    </source>
</evidence>
<dbReference type="Gene3D" id="1.10.1070.11">
    <property type="entry name" value="Phosphatidylinositol 3-/4-kinase, catalytic domain"/>
    <property type="match status" value="1"/>
</dbReference>
<evidence type="ECO:0000259" key="20">
    <source>
        <dbReference type="PROSITE" id="PS51189"/>
    </source>
</evidence>
<evidence type="ECO:0000256" key="4">
    <source>
        <dbReference type="ARBA" id="ARBA00012513"/>
    </source>
</evidence>
<dbReference type="STRING" id="1071378.G0WBU9"/>
<dbReference type="Gene3D" id="3.30.1010.10">
    <property type="entry name" value="Phosphatidylinositol 3-kinase Catalytic Subunit, Chain A, domain 4"/>
    <property type="match status" value="1"/>
</dbReference>
<evidence type="ECO:0000256" key="17">
    <source>
        <dbReference type="ARBA" id="ARBA00048679"/>
    </source>
</evidence>
<organism evidence="22 23">
    <name type="scientific">Naumovozyma dairenensis (strain ATCC 10597 / BCRC 20456 / CBS 421 / NBRC 0211 / NRRL Y-12639)</name>
    <name type="common">Saccharomyces dairenensis</name>
    <dbReference type="NCBI Taxonomy" id="1071378"/>
    <lineage>
        <taxon>Eukaryota</taxon>
        <taxon>Fungi</taxon>
        <taxon>Dikarya</taxon>
        <taxon>Ascomycota</taxon>
        <taxon>Saccharomycotina</taxon>
        <taxon>Saccharomycetes</taxon>
        <taxon>Saccharomycetales</taxon>
        <taxon>Saccharomycetaceae</taxon>
        <taxon>Naumovozyma</taxon>
    </lineage>
</organism>
<evidence type="ECO:0000313" key="23">
    <source>
        <dbReference type="Proteomes" id="UP000000689"/>
    </source>
</evidence>
<dbReference type="InterPro" id="IPR000403">
    <property type="entry name" value="PI3/4_kinase_cat_dom"/>
</dbReference>
<dbReference type="PANTHER" id="PTHR37079">
    <property type="entry name" value="SERINE/THREONINE-PROTEIN KINASE ATM"/>
    <property type="match status" value="1"/>
</dbReference>
<dbReference type="KEGG" id="ndi:NDAI_0E04020"/>
<dbReference type="InterPro" id="IPR036940">
    <property type="entry name" value="PI3/4_kinase_cat_sf"/>
</dbReference>
<dbReference type="PROSITE" id="PS51189">
    <property type="entry name" value="FAT"/>
    <property type="match status" value="1"/>
</dbReference>
<keyword evidence="23" id="KW-1185">Reference proteome</keyword>
<evidence type="ECO:0000256" key="8">
    <source>
        <dbReference type="ARBA" id="ARBA00022679"/>
    </source>
</evidence>
<dbReference type="eggNOG" id="KOG0892">
    <property type="taxonomic scope" value="Eukaryota"/>
</dbReference>
<evidence type="ECO:0000256" key="5">
    <source>
        <dbReference type="ARBA" id="ARBA00014619"/>
    </source>
</evidence>
<dbReference type="InterPro" id="IPR038980">
    <property type="entry name" value="ATM_plant"/>
</dbReference>
<dbReference type="GO" id="GO:0000781">
    <property type="term" value="C:chromosome, telomeric region"/>
    <property type="evidence" value="ECO:0007669"/>
    <property type="project" value="UniProtKB-SubCell"/>
</dbReference>
<evidence type="ECO:0000256" key="1">
    <source>
        <dbReference type="ARBA" id="ARBA00004123"/>
    </source>
</evidence>
<evidence type="ECO:0000256" key="13">
    <source>
        <dbReference type="ARBA" id="ARBA00022853"/>
    </source>
</evidence>
<dbReference type="InterPro" id="IPR011009">
    <property type="entry name" value="Kinase-like_dom_sf"/>
</dbReference>
<keyword evidence="15 18" id="KW-0539">Nucleus</keyword>
<dbReference type="FunFam" id="3.30.1010.10:FF:000032">
    <property type="entry name" value="Serine/threonine-protein kinase TEL1"/>
    <property type="match status" value="1"/>
</dbReference>
<gene>
    <name evidence="22" type="primary">NDAI0E04020</name>
    <name evidence="22" type="ordered locus">NDAI_0E04020</name>
</gene>
<dbReference type="SMART" id="SM01342">
    <property type="entry name" value="TAN"/>
    <property type="match status" value="1"/>
</dbReference>
<dbReference type="SUPFAM" id="SSF56112">
    <property type="entry name" value="Protein kinase-like (PK-like)"/>
    <property type="match status" value="1"/>
</dbReference>
<dbReference type="GeneID" id="11498968"/>
<dbReference type="InterPro" id="IPR003152">
    <property type="entry name" value="FATC_dom"/>
</dbReference>
<evidence type="ECO:0000256" key="15">
    <source>
        <dbReference type="ARBA" id="ARBA00023242"/>
    </source>
</evidence>
<dbReference type="EMBL" id="HE580271">
    <property type="protein sequence ID" value="CCD25219.1"/>
    <property type="molecule type" value="Genomic_DNA"/>
</dbReference>
<dbReference type="Pfam" id="PF00454">
    <property type="entry name" value="PI3_PI4_kinase"/>
    <property type="match status" value="1"/>
</dbReference>
<dbReference type="EC" id="2.7.11.1" evidence="4 18"/>
<dbReference type="Pfam" id="PF11640">
    <property type="entry name" value="TAN"/>
    <property type="match status" value="1"/>
</dbReference>
<keyword evidence="9 18" id="KW-0547">Nucleotide-binding</keyword>
<dbReference type="GO" id="GO:0006325">
    <property type="term" value="P:chromatin organization"/>
    <property type="evidence" value="ECO:0007669"/>
    <property type="project" value="UniProtKB-KW"/>
</dbReference>
<dbReference type="HOGENOM" id="CLU_000178_8_1_1"/>
<dbReference type="SMART" id="SM00146">
    <property type="entry name" value="PI3Kc"/>
    <property type="match status" value="1"/>
</dbReference>
<comment type="similarity">
    <text evidence="3 18">Belongs to the PI3/PI4-kinase family. ATM subfamily.</text>
</comment>
<comment type="function">
    <text evidence="18">Serine/threonine protein kinase which activates checkpoint signaling upon genotoxic stresses such as ionizing radiation (IR), ultraviolet light (UV), or DNA replication stalling, thereby acting as a DNA damage sensor. Recognizes the substrate consensus sequence [ST]-Q. Phosphorylates histone H2A to form H2AS128ph (gamma-H2A) at sites of DNA damage, involved in the regulation of DNA damage response mechanism. Required for the control of telomere length and genome stability.</text>
</comment>
<dbReference type="GO" id="GO:0004674">
    <property type="term" value="F:protein serine/threonine kinase activity"/>
    <property type="evidence" value="ECO:0007669"/>
    <property type="project" value="UniProtKB-KW"/>
</dbReference>
<dbReference type="Pfam" id="PF02260">
    <property type="entry name" value="FATC"/>
    <property type="match status" value="1"/>
</dbReference>
<evidence type="ECO:0000256" key="14">
    <source>
        <dbReference type="ARBA" id="ARBA00022895"/>
    </source>
</evidence>
<dbReference type="GO" id="GO:0005524">
    <property type="term" value="F:ATP binding"/>
    <property type="evidence" value="ECO:0007669"/>
    <property type="project" value="UniProtKB-KW"/>
</dbReference>
<dbReference type="PROSITE" id="PS00915">
    <property type="entry name" value="PI3_4_KINASE_1"/>
    <property type="match status" value="1"/>
</dbReference>
<keyword evidence="14 18" id="KW-0779">Telomere</keyword>
<dbReference type="PROSITE" id="PS00916">
    <property type="entry name" value="PI3_4_KINASE_2"/>
    <property type="match status" value="1"/>
</dbReference>
<dbReference type="RefSeq" id="XP_003670462.1">
    <property type="nucleotide sequence ID" value="XM_003670414.1"/>
</dbReference>
<evidence type="ECO:0000256" key="12">
    <source>
        <dbReference type="ARBA" id="ARBA00022840"/>
    </source>
</evidence>
<keyword evidence="10 18" id="KW-0227">DNA damage</keyword>
<dbReference type="InterPro" id="IPR014009">
    <property type="entry name" value="PIK_FAT"/>
</dbReference>
<proteinExistence type="inferred from homology"/>
<evidence type="ECO:0000256" key="11">
    <source>
        <dbReference type="ARBA" id="ARBA00022777"/>
    </source>
</evidence>
<evidence type="ECO:0000256" key="9">
    <source>
        <dbReference type="ARBA" id="ARBA00022741"/>
    </source>
</evidence>
<keyword evidence="11 18" id="KW-0418">Kinase</keyword>
<dbReference type="Proteomes" id="UP000000689">
    <property type="component" value="Chromosome 5"/>
</dbReference>
<dbReference type="GO" id="GO:0106310">
    <property type="term" value="F:protein serine kinase activity"/>
    <property type="evidence" value="ECO:0007669"/>
    <property type="project" value="RHEA"/>
</dbReference>
<comment type="catalytic activity">
    <reaction evidence="17">
        <text>L-seryl-[protein] + ATP = O-phospho-L-seryl-[protein] + ADP + H(+)</text>
        <dbReference type="Rhea" id="RHEA:17989"/>
        <dbReference type="Rhea" id="RHEA-COMP:9863"/>
        <dbReference type="Rhea" id="RHEA-COMP:11604"/>
        <dbReference type="ChEBI" id="CHEBI:15378"/>
        <dbReference type="ChEBI" id="CHEBI:29999"/>
        <dbReference type="ChEBI" id="CHEBI:30616"/>
        <dbReference type="ChEBI" id="CHEBI:83421"/>
        <dbReference type="ChEBI" id="CHEBI:456216"/>
        <dbReference type="EC" id="2.7.11.1"/>
    </reaction>
</comment>
<name>G0WBU9_NAUDC</name>
<feature type="domain" description="FAT" evidence="20">
    <location>
        <begin position="1731"/>
        <end position="2325"/>
    </location>
</feature>
<dbReference type="PROSITE" id="PS51190">
    <property type="entry name" value="FATC"/>
    <property type="match status" value="1"/>
</dbReference>
<comment type="catalytic activity">
    <reaction evidence="16 18">
        <text>L-threonyl-[protein] + ATP = O-phospho-L-threonyl-[protein] + ADP + H(+)</text>
        <dbReference type="Rhea" id="RHEA:46608"/>
        <dbReference type="Rhea" id="RHEA-COMP:11060"/>
        <dbReference type="Rhea" id="RHEA-COMP:11605"/>
        <dbReference type="ChEBI" id="CHEBI:15378"/>
        <dbReference type="ChEBI" id="CHEBI:30013"/>
        <dbReference type="ChEBI" id="CHEBI:30616"/>
        <dbReference type="ChEBI" id="CHEBI:61977"/>
        <dbReference type="ChEBI" id="CHEBI:456216"/>
        <dbReference type="EC" id="2.7.11.1"/>
    </reaction>
</comment>
<protein>
    <recommendedName>
        <fullName evidence="5 18">Serine/threonine-protein kinase Tel1</fullName>
        <ecNumber evidence="4 18">2.7.11.1</ecNumber>
    </recommendedName>
</protein>
<evidence type="ECO:0000256" key="10">
    <source>
        <dbReference type="ARBA" id="ARBA00022763"/>
    </source>
</evidence>
<dbReference type="CDD" id="cd05171">
    <property type="entry name" value="PIKKc_ATM"/>
    <property type="match status" value="1"/>
</dbReference>
<dbReference type="OMA" id="IYMGWSP"/>
<keyword evidence="7 18" id="KW-0723">Serine/threonine-protein kinase</keyword>
<dbReference type="PANTHER" id="PTHR37079:SF4">
    <property type="entry name" value="SERINE_THREONINE-PROTEIN KINASE ATM"/>
    <property type="match status" value="1"/>
</dbReference>
<dbReference type="InterPro" id="IPR018936">
    <property type="entry name" value="PI3/4_kinase_CS"/>
</dbReference>
<feature type="domain" description="PI3K/PI4K catalytic" evidence="19">
    <location>
        <begin position="2432"/>
        <end position="2741"/>
    </location>
</feature>
<evidence type="ECO:0000313" key="22">
    <source>
        <dbReference type="EMBL" id="CCD25219.1"/>
    </source>
</evidence>
<keyword evidence="13 18" id="KW-0156">Chromatin regulator</keyword>
<feature type="domain" description="FATC" evidence="21">
    <location>
        <begin position="2754"/>
        <end position="2786"/>
    </location>
</feature>
<evidence type="ECO:0000256" key="7">
    <source>
        <dbReference type="ARBA" id="ARBA00022527"/>
    </source>
</evidence>
<dbReference type="GO" id="GO:0005634">
    <property type="term" value="C:nucleus"/>
    <property type="evidence" value="ECO:0007669"/>
    <property type="project" value="UniProtKB-SubCell"/>
</dbReference>
<dbReference type="InterPro" id="IPR044107">
    <property type="entry name" value="PIKKc_ATM"/>
</dbReference>
<evidence type="ECO:0000256" key="16">
    <source>
        <dbReference type="ARBA" id="ARBA00047899"/>
    </source>
</evidence>
<evidence type="ECO:0000256" key="2">
    <source>
        <dbReference type="ARBA" id="ARBA00004574"/>
    </source>
</evidence>
<dbReference type="GO" id="GO:0042162">
    <property type="term" value="F:telomeric DNA binding"/>
    <property type="evidence" value="ECO:0007669"/>
    <property type="project" value="EnsemblFungi"/>
</dbReference>
<dbReference type="InterPro" id="IPR021668">
    <property type="entry name" value="TAN"/>
</dbReference>
<keyword evidence="8 18" id="KW-0808">Transferase</keyword>
<dbReference type="GO" id="GO:0042770">
    <property type="term" value="P:signal transduction in response to DNA damage"/>
    <property type="evidence" value="ECO:0007669"/>
    <property type="project" value="EnsemblFungi"/>
</dbReference>
<evidence type="ECO:0000256" key="18">
    <source>
        <dbReference type="RuleBase" id="RU365027"/>
    </source>
</evidence>
<reference evidence="22 23" key="1">
    <citation type="journal article" date="2011" name="Proc. Natl. Acad. Sci. U.S.A.">
        <title>Evolutionary erosion of yeast sex chromosomes by mating-type switching accidents.</title>
        <authorList>
            <person name="Gordon J.L."/>
            <person name="Armisen D."/>
            <person name="Proux-Wera E."/>
            <person name="Oheigeartaigh S.S."/>
            <person name="Byrne K.P."/>
            <person name="Wolfe K.H."/>
        </authorList>
    </citation>
    <scope>NUCLEOTIDE SEQUENCE [LARGE SCALE GENOMIC DNA]</scope>
    <source>
        <strain evidence="23">ATCC 10597 / BCRC 20456 / CBS 421 / NBRC 0211 / NRRL Y-12639</strain>
    </source>
</reference>
<accession>G0WBU9</accession>
<keyword evidence="6 18" id="KW-0158">Chromosome</keyword>
<evidence type="ECO:0000256" key="3">
    <source>
        <dbReference type="ARBA" id="ARBA00010769"/>
    </source>
</evidence>
<keyword evidence="12 18" id="KW-0067">ATP-binding</keyword>
<dbReference type="GO" id="GO:0070273">
    <property type="term" value="F:phosphatidylinositol-4-phosphate binding"/>
    <property type="evidence" value="ECO:0007669"/>
    <property type="project" value="EnsemblFungi"/>
</dbReference>
<dbReference type="OrthoDB" id="381190at2759"/>
<dbReference type="GO" id="GO:0006302">
    <property type="term" value="P:double-strand break repair"/>
    <property type="evidence" value="ECO:0007669"/>
    <property type="project" value="EnsemblFungi"/>
</dbReference>
<dbReference type="PROSITE" id="PS50290">
    <property type="entry name" value="PI3_4_KINASE_3"/>
    <property type="match status" value="1"/>
</dbReference>
<comment type="subcellular location">
    <subcellularLocation>
        <location evidence="2 18">Chromosome</location>
        <location evidence="2 18">Telomere</location>
    </subcellularLocation>
    <subcellularLocation>
        <location evidence="1 18">Nucleus</location>
    </subcellularLocation>
</comment>